<proteinExistence type="predicted"/>
<gene>
    <name evidence="1" type="ORF">NDU88_001965</name>
</gene>
<dbReference type="EMBL" id="JANPWB010000002">
    <property type="protein sequence ID" value="KAJ1206562.1"/>
    <property type="molecule type" value="Genomic_DNA"/>
</dbReference>
<evidence type="ECO:0000313" key="2">
    <source>
        <dbReference type="Proteomes" id="UP001066276"/>
    </source>
</evidence>
<dbReference type="AlphaFoldDB" id="A0AAV7W126"/>
<dbReference type="Gene3D" id="3.30.70.1820">
    <property type="entry name" value="L1 transposable element, RRM domain"/>
    <property type="match status" value="1"/>
</dbReference>
<sequence>MENRRTSLAFKKLYAAVKKVNKTCSDIVKWISVVEEQLKLLESEMGSIMAQHGSQKSQKTDVMWKAEEFENWQQRNNLHFLRTAEGAEGNNIRSFMLTLLKGAFPELTQWDWDSELQWVHLFPITIKKQQVTNVEKPRAILVNFGNFLLRKLYFRKHLPMPEESLMVILFCLSCFLSLYVERCW</sequence>
<keyword evidence="2" id="KW-1185">Reference proteome</keyword>
<comment type="caution">
    <text evidence="1">The sequence shown here is derived from an EMBL/GenBank/DDBJ whole genome shotgun (WGS) entry which is preliminary data.</text>
</comment>
<reference evidence="1" key="1">
    <citation type="journal article" date="2022" name="bioRxiv">
        <title>Sequencing and chromosome-scale assembly of the giantPleurodeles waltlgenome.</title>
        <authorList>
            <person name="Brown T."/>
            <person name="Elewa A."/>
            <person name="Iarovenko S."/>
            <person name="Subramanian E."/>
            <person name="Araus A.J."/>
            <person name="Petzold A."/>
            <person name="Susuki M."/>
            <person name="Suzuki K.-i.T."/>
            <person name="Hayashi T."/>
            <person name="Toyoda A."/>
            <person name="Oliveira C."/>
            <person name="Osipova E."/>
            <person name="Leigh N.D."/>
            <person name="Simon A."/>
            <person name="Yun M.H."/>
        </authorList>
    </citation>
    <scope>NUCLEOTIDE SEQUENCE</scope>
    <source>
        <strain evidence="1">20211129_DDA</strain>
        <tissue evidence="1">Liver</tissue>
    </source>
</reference>
<accession>A0AAV7W126</accession>
<protein>
    <submittedName>
        <fullName evidence="1">Uncharacterized protein</fullName>
    </submittedName>
</protein>
<evidence type="ECO:0000313" key="1">
    <source>
        <dbReference type="EMBL" id="KAJ1206562.1"/>
    </source>
</evidence>
<dbReference type="Proteomes" id="UP001066276">
    <property type="component" value="Chromosome 1_2"/>
</dbReference>
<name>A0AAV7W126_PLEWA</name>
<organism evidence="1 2">
    <name type="scientific">Pleurodeles waltl</name>
    <name type="common">Iberian ribbed newt</name>
    <dbReference type="NCBI Taxonomy" id="8319"/>
    <lineage>
        <taxon>Eukaryota</taxon>
        <taxon>Metazoa</taxon>
        <taxon>Chordata</taxon>
        <taxon>Craniata</taxon>
        <taxon>Vertebrata</taxon>
        <taxon>Euteleostomi</taxon>
        <taxon>Amphibia</taxon>
        <taxon>Batrachia</taxon>
        <taxon>Caudata</taxon>
        <taxon>Salamandroidea</taxon>
        <taxon>Salamandridae</taxon>
        <taxon>Pleurodelinae</taxon>
        <taxon>Pleurodeles</taxon>
    </lineage>
</organism>